<keyword evidence="7" id="KW-1185">Reference proteome</keyword>
<feature type="compositionally biased region" description="Low complexity" evidence="4">
    <location>
        <begin position="50"/>
        <end position="60"/>
    </location>
</feature>
<name>A0A941I3U2_9BURK</name>
<dbReference type="GO" id="GO:0030968">
    <property type="term" value="P:endoplasmic reticulum unfolded protein response"/>
    <property type="evidence" value="ECO:0007669"/>
    <property type="project" value="TreeGrafter"/>
</dbReference>
<feature type="chain" id="PRO_5036944929" evidence="5">
    <location>
        <begin position="23"/>
        <end position="614"/>
    </location>
</feature>
<dbReference type="InterPro" id="IPR011990">
    <property type="entry name" value="TPR-like_helical_dom_sf"/>
</dbReference>
<dbReference type="InterPro" id="IPR052346">
    <property type="entry name" value="O-mannosyl-transferase_TMTC"/>
</dbReference>
<keyword evidence="5" id="KW-0732">Signal</keyword>
<dbReference type="PANTHER" id="PTHR44227:SF3">
    <property type="entry name" value="PROTEIN O-MANNOSYL-TRANSFERASE TMTC4"/>
    <property type="match status" value="1"/>
</dbReference>
<dbReference type="Proteomes" id="UP000680067">
    <property type="component" value="Unassembled WGS sequence"/>
</dbReference>
<evidence type="ECO:0000256" key="4">
    <source>
        <dbReference type="SAM" id="MobiDB-lite"/>
    </source>
</evidence>
<evidence type="ECO:0000313" key="7">
    <source>
        <dbReference type="Proteomes" id="UP000680067"/>
    </source>
</evidence>
<dbReference type="Pfam" id="PF13181">
    <property type="entry name" value="TPR_8"/>
    <property type="match status" value="1"/>
</dbReference>
<evidence type="ECO:0000256" key="2">
    <source>
        <dbReference type="ARBA" id="ARBA00022803"/>
    </source>
</evidence>
<dbReference type="GO" id="GO:0035269">
    <property type="term" value="P:protein O-linked glycosylation via mannose"/>
    <property type="evidence" value="ECO:0007669"/>
    <property type="project" value="TreeGrafter"/>
</dbReference>
<keyword evidence="2 3" id="KW-0802">TPR repeat</keyword>
<reference evidence="6" key="1">
    <citation type="submission" date="2021-04" db="EMBL/GenBank/DDBJ databases">
        <title>novel species isolated from subtropical streams in China.</title>
        <authorList>
            <person name="Lu H."/>
        </authorList>
    </citation>
    <scope>NUCLEOTIDE SEQUENCE</scope>
    <source>
        <strain evidence="6">LFS511W</strain>
    </source>
</reference>
<dbReference type="InterPro" id="IPR019734">
    <property type="entry name" value="TPR_rpt"/>
</dbReference>
<dbReference type="Pfam" id="PF14559">
    <property type="entry name" value="TPR_19"/>
    <property type="match status" value="1"/>
</dbReference>
<dbReference type="RefSeq" id="WP_212686277.1">
    <property type="nucleotide sequence ID" value="NZ_JAGSPN010000001.1"/>
</dbReference>
<dbReference type="EMBL" id="JAGSPN010000001">
    <property type="protein sequence ID" value="MBR7780927.1"/>
    <property type="molecule type" value="Genomic_DNA"/>
</dbReference>
<evidence type="ECO:0000256" key="1">
    <source>
        <dbReference type="ARBA" id="ARBA00022737"/>
    </source>
</evidence>
<dbReference type="PANTHER" id="PTHR44227">
    <property type="match status" value="1"/>
</dbReference>
<sequence>MNTTFAPFKPALSAFRPISAIASLLLLSACATTGQQRALQPEDAHHARDAATAALSTPAPGGKTANTIAVAEEKLPNVRLTDELFYKILASEIAFQRGQWQPSYVTLLSVAQQTRDPRIAKRAMEMALAARQPGEALSAIRLWRELSPESNEATQYYLGFMLTNGELDEIKSVYSQKLAESQPAQRGILMLQAQRLLSRAKDKQAALAALDQIVAPYQSGPDAKVAQAQAALNAGDKARAIREARQVLTLKPDSELAILTIAQASAPAEAIPELQTFIDKNPAAQDLRIALASLLIEQKRYADASAQFKLILRDKPEDTNATYTLAVLALEQHQLDEAEAGFIRYLQLSEQKSEERDLTMAYLNLARIAYERKNPQQAQEWLAKVDAMDGRNPAWFGVQLRRASLYARMGNLPQARDILHTTTAGSESEEIQLIQTEAQLLRDSGSVLETVEVLRQGIKRFPNASDLMYDYAMVLESQQNFTEMEAQLRKVIQLAPDNQHAYNALGYSFADRNIRLDEATSLIEKANQLAPEDPYILDSLGWVYFRKGDHAKAEEILRKAFSMRTDPEIAAHLGEVLWVKGDQSTALQIWRDALKKDATNQSLRNTLDRLKVQL</sequence>
<gene>
    <name evidence="6" type="ORF">KDM89_02140</name>
</gene>
<evidence type="ECO:0000256" key="3">
    <source>
        <dbReference type="PROSITE-ProRule" id="PRU00339"/>
    </source>
</evidence>
<feature type="signal peptide" evidence="5">
    <location>
        <begin position="1"/>
        <end position="22"/>
    </location>
</feature>
<dbReference type="Gene3D" id="1.25.40.10">
    <property type="entry name" value="Tetratricopeptide repeat domain"/>
    <property type="match status" value="4"/>
</dbReference>
<dbReference type="SUPFAM" id="SSF48452">
    <property type="entry name" value="TPR-like"/>
    <property type="match status" value="3"/>
</dbReference>
<keyword evidence="1" id="KW-0677">Repeat</keyword>
<dbReference type="PROSITE" id="PS50005">
    <property type="entry name" value="TPR"/>
    <property type="match status" value="1"/>
</dbReference>
<comment type="caution">
    <text evidence="6">The sequence shown here is derived from an EMBL/GenBank/DDBJ whole genome shotgun (WGS) entry which is preliminary data.</text>
</comment>
<dbReference type="GO" id="GO:0000030">
    <property type="term" value="F:mannosyltransferase activity"/>
    <property type="evidence" value="ECO:0007669"/>
    <property type="project" value="TreeGrafter"/>
</dbReference>
<accession>A0A941I3U2</accession>
<dbReference type="Pfam" id="PF13432">
    <property type="entry name" value="TPR_16"/>
    <property type="match status" value="1"/>
</dbReference>
<protein>
    <submittedName>
        <fullName evidence="6">Tetratricopeptide repeat protein</fullName>
    </submittedName>
</protein>
<evidence type="ECO:0000256" key="5">
    <source>
        <dbReference type="SAM" id="SignalP"/>
    </source>
</evidence>
<dbReference type="AlphaFoldDB" id="A0A941I3U2"/>
<feature type="region of interest" description="Disordered" evidence="4">
    <location>
        <begin position="42"/>
        <end position="62"/>
    </location>
</feature>
<dbReference type="SMART" id="SM00028">
    <property type="entry name" value="TPR"/>
    <property type="match status" value="6"/>
</dbReference>
<feature type="repeat" description="TPR" evidence="3">
    <location>
        <begin position="534"/>
        <end position="567"/>
    </location>
</feature>
<organism evidence="6 7">
    <name type="scientific">Undibacterium luofuense</name>
    <dbReference type="NCBI Taxonomy" id="2828733"/>
    <lineage>
        <taxon>Bacteria</taxon>
        <taxon>Pseudomonadati</taxon>
        <taxon>Pseudomonadota</taxon>
        <taxon>Betaproteobacteria</taxon>
        <taxon>Burkholderiales</taxon>
        <taxon>Oxalobacteraceae</taxon>
        <taxon>Undibacterium</taxon>
    </lineage>
</organism>
<evidence type="ECO:0000313" key="6">
    <source>
        <dbReference type="EMBL" id="MBR7780927.1"/>
    </source>
</evidence>
<proteinExistence type="predicted"/>